<dbReference type="InterPro" id="IPR013024">
    <property type="entry name" value="GGCT-like"/>
</dbReference>
<dbReference type="PANTHER" id="PTHR12192">
    <property type="entry name" value="CATION TRANSPORT PROTEIN CHAC-RELATED"/>
    <property type="match status" value="1"/>
</dbReference>
<protein>
    <recommendedName>
        <fullName evidence="1">glutathione-specific gamma-glutamylcyclotransferase</fullName>
        <ecNumber evidence="1">4.3.2.7</ecNumber>
    </recommendedName>
</protein>
<dbReference type="Proteomes" id="UP001211689">
    <property type="component" value="Unassembled WGS sequence"/>
</dbReference>
<dbReference type="PANTHER" id="PTHR12192:SF2">
    <property type="entry name" value="GLUTATHIONE-SPECIFIC GAMMA-GLUTAMYLCYCLOTRANSFERASE 2"/>
    <property type="match status" value="1"/>
</dbReference>
<dbReference type="InterPro" id="IPR006840">
    <property type="entry name" value="ChaC"/>
</dbReference>
<gene>
    <name evidence="3" type="ORF">NNO07_09360</name>
</gene>
<dbReference type="EC" id="4.3.2.7" evidence="1"/>
<dbReference type="RefSeq" id="WP_271470576.1">
    <property type="nucleotide sequence ID" value="NZ_JANEWF010000006.1"/>
</dbReference>
<dbReference type="Pfam" id="PF04752">
    <property type="entry name" value="ChaC"/>
    <property type="match status" value="1"/>
</dbReference>
<reference evidence="3 4" key="1">
    <citation type="submission" date="2022-07" db="EMBL/GenBank/DDBJ databases">
        <title>Genome Analysis of Selected Gammaproteobacteria from Nigerian Food snails.</title>
        <authorList>
            <person name="Okafor A.C."/>
        </authorList>
    </citation>
    <scope>NUCLEOTIDE SEQUENCE [LARGE SCALE GENOMIC DNA]</scope>
    <source>
        <strain evidence="3 4">Awg 2</strain>
    </source>
</reference>
<evidence type="ECO:0000313" key="3">
    <source>
        <dbReference type="EMBL" id="MDA8483276.1"/>
    </source>
</evidence>
<dbReference type="EMBL" id="JANEWF010000006">
    <property type="protein sequence ID" value="MDA8483276.1"/>
    <property type="molecule type" value="Genomic_DNA"/>
</dbReference>
<accession>A0ABT4Y3B4</accession>
<comment type="caution">
    <text evidence="3">The sequence shown here is derived from an EMBL/GenBank/DDBJ whole genome shotgun (WGS) entry which is preliminary data.</text>
</comment>
<evidence type="ECO:0000256" key="1">
    <source>
        <dbReference type="ARBA" id="ARBA00012344"/>
    </source>
</evidence>
<dbReference type="SUPFAM" id="SSF110857">
    <property type="entry name" value="Gamma-glutamyl cyclotransferase-like"/>
    <property type="match status" value="1"/>
</dbReference>
<dbReference type="Gene3D" id="3.10.490.10">
    <property type="entry name" value="Gamma-glutamyl cyclotransferase-like"/>
    <property type="match status" value="1"/>
</dbReference>
<organism evidence="3 4">
    <name type="scientific">Metapseudomonas resinovorans</name>
    <name type="common">Pseudomonas resinovorans</name>
    <dbReference type="NCBI Taxonomy" id="53412"/>
    <lineage>
        <taxon>Bacteria</taxon>
        <taxon>Pseudomonadati</taxon>
        <taxon>Pseudomonadota</taxon>
        <taxon>Gammaproteobacteria</taxon>
        <taxon>Pseudomonadales</taxon>
        <taxon>Pseudomonadaceae</taxon>
        <taxon>Metapseudomonas</taxon>
    </lineage>
</organism>
<name>A0ABT4Y3B4_METRE</name>
<keyword evidence="2" id="KW-0456">Lyase</keyword>
<dbReference type="CDD" id="cd06661">
    <property type="entry name" value="GGCT_like"/>
    <property type="match status" value="1"/>
</dbReference>
<sequence>MLTKDALSSGLYLKSFESFEGLLWSEARILRSLDETLSARTGNGDIWLFAYGSLIWNPLLDFIERAVATLHGWQRSFCLRMVAGRGTEAAPGRMLAVEPGGHTQGVAYRLGGLDLHHDLQCVWRREMVFGSYRPIWERITLADGSETEALVFVADPAFSLYEPDSSVVAIAKQIALASGPHGSNAEYLQLLQRSLSEHGLNDHYIDALAATVACHLRDAALDAPP</sequence>
<dbReference type="InterPro" id="IPR036568">
    <property type="entry name" value="GGCT-like_sf"/>
</dbReference>
<keyword evidence="4" id="KW-1185">Reference proteome</keyword>
<evidence type="ECO:0000256" key="2">
    <source>
        <dbReference type="ARBA" id="ARBA00023239"/>
    </source>
</evidence>
<proteinExistence type="predicted"/>
<evidence type="ECO:0000313" key="4">
    <source>
        <dbReference type="Proteomes" id="UP001211689"/>
    </source>
</evidence>